<dbReference type="InterPro" id="IPR036108">
    <property type="entry name" value="4pyrrol_syn_uPrphyn_synt_sf"/>
</dbReference>
<keyword evidence="5" id="KW-1185">Reference proteome</keyword>
<dbReference type="GO" id="GO:0006355">
    <property type="term" value="P:regulation of DNA-templated transcription"/>
    <property type="evidence" value="ECO:0007669"/>
    <property type="project" value="InterPro"/>
</dbReference>
<organism evidence="4 5">
    <name type="scientific">Natronosporangium hydrolyticum</name>
    <dbReference type="NCBI Taxonomy" id="2811111"/>
    <lineage>
        <taxon>Bacteria</taxon>
        <taxon>Bacillati</taxon>
        <taxon>Actinomycetota</taxon>
        <taxon>Actinomycetes</taxon>
        <taxon>Micromonosporales</taxon>
        <taxon>Micromonosporaceae</taxon>
        <taxon>Natronosporangium</taxon>
    </lineage>
</organism>
<gene>
    <name evidence="4" type="ORF">JQS43_19400</name>
</gene>
<keyword evidence="1 2" id="KW-0238">DNA-binding</keyword>
<dbReference type="SUPFAM" id="SSF69618">
    <property type="entry name" value="HemD-like"/>
    <property type="match status" value="1"/>
</dbReference>
<dbReference type="GO" id="GO:0006780">
    <property type="term" value="P:uroporphyrinogen III biosynthetic process"/>
    <property type="evidence" value="ECO:0007669"/>
    <property type="project" value="InterPro"/>
</dbReference>
<evidence type="ECO:0000313" key="4">
    <source>
        <dbReference type="EMBL" id="QSB13719.1"/>
    </source>
</evidence>
<dbReference type="PANTHER" id="PTHR40082">
    <property type="entry name" value="BLR5956 PROTEIN"/>
    <property type="match status" value="1"/>
</dbReference>
<dbReference type="SUPFAM" id="SSF46894">
    <property type="entry name" value="C-terminal effector domain of the bipartite response regulators"/>
    <property type="match status" value="1"/>
</dbReference>
<evidence type="ECO:0000259" key="3">
    <source>
        <dbReference type="PROSITE" id="PS51755"/>
    </source>
</evidence>
<name>A0A895YE93_9ACTN</name>
<dbReference type="AlphaFoldDB" id="A0A895YE93"/>
<dbReference type="PROSITE" id="PS51755">
    <property type="entry name" value="OMPR_PHOB"/>
    <property type="match status" value="1"/>
</dbReference>
<protein>
    <submittedName>
        <fullName evidence="4">Winged helix-turn-helix domain-containing protein</fullName>
    </submittedName>
</protein>
<sequence>MARPHRAPIRDESSAALAGYTVAIASDRRRHGVAALLESVGARTVGVQAARSVAKPDPAQLRAATERCLAAPCQEVVISTALGLRAWLTAARRWGVRDELVARFAGARLLARDAAAADGLRALGFREIFSTEGESTEELLRFLAAQSLHGQRVVVQTDRQSLTEATAVLAGRGAEVVDVPTYTATGPAETFSVRRLLDLVARRQVEALALVGGQAADQLRSQAVREGRLAELTEALREEVICVALGPDSAAPLATAQPALAAAPYPAELAEALLARLPSRALRVASARHQLELRGHAVVLDGSLIPVQAGPLAVLRALAQHPGEVLSAADIRAALPQPSDVDDHAVEMAISRLRQALRTAAPHPAADLVQTIVKHGYRLAL</sequence>
<dbReference type="InterPro" id="IPR001867">
    <property type="entry name" value="OmpR/PhoB-type_DNA-bd"/>
</dbReference>
<accession>A0A895YE93</accession>
<dbReference type="Pfam" id="PF00486">
    <property type="entry name" value="Trans_reg_C"/>
    <property type="match status" value="1"/>
</dbReference>
<dbReference type="InterPro" id="IPR036388">
    <property type="entry name" value="WH-like_DNA-bd_sf"/>
</dbReference>
<dbReference type="SMART" id="SM00862">
    <property type="entry name" value="Trans_reg_C"/>
    <property type="match status" value="1"/>
</dbReference>
<dbReference type="CDD" id="cd00383">
    <property type="entry name" value="trans_reg_C"/>
    <property type="match status" value="1"/>
</dbReference>
<proteinExistence type="predicted"/>
<dbReference type="EMBL" id="CP070499">
    <property type="protein sequence ID" value="QSB13719.1"/>
    <property type="molecule type" value="Genomic_DNA"/>
</dbReference>
<dbReference type="Gene3D" id="1.10.10.10">
    <property type="entry name" value="Winged helix-like DNA-binding domain superfamily/Winged helix DNA-binding domain"/>
    <property type="match status" value="1"/>
</dbReference>
<dbReference type="Pfam" id="PF02602">
    <property type="entry name" value="HEM4"/>
    <property type="match status" value="1"/>
</dbReference>
<feature type="DNA-binding region" description="OmpR/PhoB-type" evidence="2">
    <location>
        <begin position="279"/>
        <end position="381"/>
    </location>
</feature>
<feature type="domain" description="OmpR/PhoB-type" evidence="3">
    <location>
        <begin position="279"/>
        <end position="381"/>
    </location>
</feature>
<dbReference type="InterPro" id="IPR016032">
    <property type="entry name" value="Sig_transdc_resp-reg_C-effctor"/>
</dbReference>
<dbReference type="InterPro" id="IPR003754">
    <property type="entry name" value="4pyrrol_synth_uPrphyn_synth"/>
</dbReference>
<dbReference type="InterPro" id="IPR039793">
    <property type="entry name" value="UROS/Hem4"/>
</dbReference>
<evidence type="ECO:0000313" key="5">
    <source>
        <dbReference type="Proteomes" id="UP000662857"/>
    </source>
</evidence>
<reference evidence="4" key="1">
    <citation type="submission" date="2021-02" db="EMBL/GenBank/DDBJ databases">
        <title>Natrosporangium hydrolyticum gen. nov., sp. nov, a haloalkaliphilic actinobacterium from a soda solonchak soil.</title>
        <authorList>
            <person name="Sorokin D.Y."/>
            <person name="Khijniak T.V."/>
            <person name="Zakharycheva A.P."/>
            <person name="Boueva O.V."/>
            <person name="Ariskina E.V."/>
            <person name="Hahnke R.L."/>
            <person name="Bunk B."/>
            <person name="Sproer C."/>
            <person name="Schumann P."/>
            <person name="Evtushenko L.I."/>
            <person name="Kublanov I.V."/>
        </authorList>
    </citation>
    <scope>NUCLEOTIDE SEQUENCE</scope>
    <source>
        <strain evidence="4">DSM 106523</strain>
    </source>
</reference>
<dbReference type="Proteomes" id="UP000662857">
    <property type="component" value="Chromosome"/>
</dbReference>
<dbReference type="KEGG" id="nhy:JQS43_19400"/>
<dbReference type="GO" id="GO:0004852">
    <property type="term" value="F:uroporphyrinogen-III synthase activity"/>
    <property type="evidence" value="ECO:0007669"/>
    <property type="project" value="InterPro"/>
</dbReference>
<dbReference type="RefSeq" id="WP_239675821.1">
    <property type="nucleotide sequence ID" value="NZ_CP070499.1"/>
</dbReference>
<evidence type="ECO:0000256" key="2">
    <source>
        <dbReference type="PROSITE-ProRule" id="PRU01091"/>
    </source>
</evidence>
<dbReference type="GO" id="GO:0000160">
    <property type="term" value="P:phosphorelay signal transduction system"/>
    <property type="evidence" value="ECO:0007669"/>
    <property type="project" value="InterPro"/>
</dbReference>
<dbReference type="Gene3D" id="3.40.50.10090">
    <property type="match status" value="2"/>
</dbReference>
<evidence type="ECO:0000256" key="1">
    <source>
        <dbReference type="ARBA" id="ARBA00023125"/>
    </source>
</evidence>
<dbReference type="PANTHER" id="PTHR40082:SF1">
    <property type="entry name" value="BLR5956 PROTEIN"/>
    <property type="match status" value="1"/>
</dbReference>
<dbReference type="GO" id="GO:0003677">
    <property type="term" value="F:DNA binding"/>
    <property type="evidence" value="ECO:0007669"/>
    <property type="project" value="UniProtKB-UniRule"/>
</dbReference>